<gene>
    <name evidence="1" type="ORF">PLEPLA_LOCUS2617</name>
</gene>
<dbReference type="EMBL" id="CADEAL010000129">
    <property type="protein sequence ID" value="CAB1414905.1"/>
    <property type="molecule type" value="Genomic_DNA"/>
</dbReference>
<accession>A0A9N7TKV4</accession>
<organism evidence="1 2">
    <name type="scientific">Pleuronectes platessa</name>
    <name type="common">European plaice</name>
    <dbReference type="NCBI Taxonomy" id="8262"/>
    <lineage>
        <taxon>Eukaryota</taxon>
        <taxon>Metazoa</taxon>
        <taxon>Chordata</taxon>
        <taxon>Craniata</taxon>
        <taxon>Vertebrata</taxon>
        <taxon>Euteleostomi</taxon>
        <taxon>Actinopterygii</taxon>
        <taxon>Neopterygii</taxon>
        <taxon>Teleostei</taxon>
        <taxon>Neoteleostei</taxon>
        <taxon>Acanthomorphata</taxon>
        <taxon>Carangaria</taxon>
        <taxon>Pleuronectiformes</taxon>
        <taxon>Pleuronectoidei</taxon>
        <taxon>Pleuronectidae</taxon>
        <taxon>Pleuronectes</taxon>
    </lineage>
</organism>
<evidence type="ECO:0000313" key="2">
    <source>
        <dbReference type="Proteomes" id="UP001153269"/>
    </source>
</evidence>
<reference evidence="1" key="1">
    <citation type="submission" date="2020-03" db="EMBL/GenBank/DDBJ databases">
        <authorList>
            <person name="Weist P."/>
        </authorList>
    </citation>
    <scope>NUCLEOTIDE SEQUENCE</scope>
</reference>
<dbReference type="AlphaFoldDB" id="A0A9N7TKV4"/>
<comment type="caution">
    <text evidence="1">The sequence shown here is derived from an EMBL/GenBank/DDBJ whole genome shotgun (WGS) entry which is preliminary data.</text>
</comment>
<evidence type="ECO:0000313" key="1">
    <source>
        <dbReference type="EMBL" id="CAB1414905.1"/>
    </source>
</evidence>
<keyword evidence="2" id="KW-1185">Reference proteome</keyword>
<proteinExistence type="predicted"/>
<sequence>MALRCESVRCSHTPGQAYKSPRYVIASCELSMAASGGPASLTFTHYLDGEGNGGVIAKMAILLAWTRCVNVVAYIPGESGISLTQHVSYGVVSWPIYKILRHHIATEPRGRRGLHEGMWAVANRFWLHSVVCSLTPCVVWGVPPSGRGAIKNA</sequence>
<protein>
    <submittedName>
        <fullName evidence="1">Uncharacterized protein</fullName>
    </submittedName>
</protein>
<name>A0A9N7TKV4_PLEPL</name>
<dbReference type="Proteomes" id="UP001153269">
    <property type="component" value="Unassembled WGS sequence"/>
</dbReference>